<evidence type="ECO:0000256" key="2">
    <source>
        <dbReference type="ARBA" id="ARBA00022475"/>
    </source>
</evidence>
<evidence type="ECO:0000256" key="3">
    <source>
        <dbReference type="ARBA" id="ARBA00022692"/>
    </source>
</evidence>
<accession>A0A670XQI9</accession>
<feature type="domain" description="G-protein coupled receptors family 1 profile" evidence="11">
    <location>
        <begin position="45"/>
        <end position="273"/>
    </location>
</feature>
<dbReference type="GO" id="GO:0005886">
    <property type="term" value="C:plasma membrane"/>
    <property type="evidence" value="ECO:0007669"/>
    <property type="project" value="UniProtKB-SubCell"/>
</dbReference>
<feature type="transmembrane region" description="Helical" evidence="10">
    <location>
        <begin position="139"/>
        <end position="161"/>
    </location>
</feature>
<reference evidence="12" key="2">
    <citation type="submission" date="2025-09" db="UniProtKB">
        <authorList>
            <consortium name="Ensembl"/>
        </authorList>
    </citation>
    <scope>IDENTIFICATION</scope>
</reference>
<dbReference type="PROSITE" id="PS00237">
    <property type="entry name" value="G_PROTEIN_RECEP_F1_1"/>
    <property type="match status" value="1"/>
</dbReference>
<evidence type="ECO:0000313" key="12">
    <source>
        <dbReference type="Ensembl" id="ENSPTXP00000001914.1"/>
    </source>
</evidence>
<evidence type="ECO:0000256" key="9">
    <source>
        <dbReference type="RuleBase" id="RU000688"/>
    </source>
</evidence>
<keyword evidence="6 10" id="KW-0472">Membrane</keyword>
<reference evidence="12" key="1">
    <citation type="submission" date="2025-08" db="UniProtKB">
        <authorList>
            <consortium name="Ensembl"/>
        </authorList>
    </citation>
    <scope>IDENTIFICATION</scope>
</reference>
<protein>
    <recommendedName>
        <fullName evidence="11">G-protein coupled receptors family 1 profile domain-containing protein</fullName>
    </recommendedName>
</protein>
<keyword evidence="7 9" id="KW-0675">Receptor</keyword>
<feature type="transmembrane region" description="Helical" evidence="10">
    <location>
        <begin position="255"/>
        <end position="276"/>
    </location>
</feature>
<evidence type="ECO:0000256" key="5">
    <source>
        <dbReference type="ARBA" id="ARBA00023040"/>
    </source>
</evidence>
<dbReference type="GO" id="GO:0004930">
    <property type="term" value="F:G protein-coupled receptor activity"/>
    <property type="evidence" value="ECO:0007669"/>
    <property type="project" value="UniProtKB-KW"/>
</dbReference>
<dbReference type="PRINTS" id="PR00237">
    <property type="entry name" value="GPCRRHODOPSN"/>
</dbReference>
<feature type="transmembrane region" description="Helical" evidence="10">
    <location>
        <begin position="31"/>
        <end position="53"/>
    </location>
</feature>
<evidence type="ECO:0000256" key="4">
    <source>
        <dbReference type="ARBA" id="ARBA00022989"/>
    </source>
</evidence>
<proteinExistence type="inferred from homology"/>
<dbReference type="PRINTS" id="PR02108">
    <property type="entry name" value="MRGPCRFAMILY"/>
</dbReference>
<dbReference type="PROSITE" id="PS50262">
    <property type="entry name" value="G_PROTEIN_RECEP_F1_2"/>
    <property type="match status" value="1"/>
</dbReference>
<keyword evidence="8 9" id="KW-0807">Transducer</keyword>
<dbReference type="PANTHER" id="PTHR11334:SF29">
    <property type="entry name" value="MAS-RELATED G-PROTEIN COUPLED RECEPTOR MEMBER X2"/>
    <property type="match status" value="1"/>
</dbReference>
<keyword evidence="2" id="KW-1003">Cell membrane</keyword>
<dbReference type="GeneTree" id="ENSGT01030000234639"/>
<evidence type="ECO:0000256" key="8">
    <source>
        <dbReference type="ARBA" id="ARBA00023224"/>
    </source>
</evidence>
<name>A0A670XQI9_PSETE</name>
<sequence length="325" mass="37910">MQHFISNMEAEESSSFSRFHHTKEYNVEEKVLIISLPICILGFIGNSVILWILCCRKTRFTVYVLNRTIADLGILIYLYTYCMLFLQPSIVSLSVSYVMELIYAIGCNSSFFMLTALCFERYLSVFYFTWYQCHRPEHLSFFLVSTLWTFSGLVSLLEYFACYPRFYIYLDESTLQCRITNLFQIFLEFLIFIPIMVFYTLAIFIRMQKKTQQTPPATLDISITATVVLFLVFDVSVKILNTIEFWFDAVHVPTFSVAVLFDAISSSVSPYVYFIIGGCLKRPFDPVLVYLERALQDERTIILEGSRGRRKGRRESYGVKGSWKE</sequence>
<dbReference type="AlphaFoldDB" id="A0A670XQI9"/>
<dbReference type="InterPro" id="IPR000276">
    <property type="entry name" value="GPCR_Rhodpsn"/>
</dbReference>
<dbReference type="InterPro" id="IPR017452">
    <property type="entry name" value="GPCR_Rhodpsn_7TM"/>
</dbReference>
<keyword evidence="5 9" id="KW-0297">G-protein coupled receptor</keyword>
<dbReference type="OMA" id="AIFIRMQ"/>
<comment type="subcellular location">
    <subcellularLocation>
        <location evidence="1">Cell membrane</location>
        <topology evidence="1">Multi-pass membrane protein</topology>
    </subcellularLocation>
</comment>
<evidence type="ECO:0000256" key="10">
    <source>
        <dbReference type="SAM" id="Phobius"/>
    </source>
</evidence>
<dbReference type="PANTHER" id="PTHR11334">
    <property type="entry name" value="MAS-RELATED G-PROTEIN COUPLED RECEPTOR"/>
    <property type="match status" value="1"/>
</dbReference>
<evidence type="ECO:0000256" key="1">
    <source>
        <dbReference type="ARBA" id="ARBA00004651"/>
    </source>
</evidence>
<keyword evidence="13" id="KW-1185">Reference proteome</keyword>
<evidence type="ECO:0000313" key="13">
    <source>
        <dbReference type="Proteomes" id="UP000472273"/>
    </source>
</evidence>
<dbReference type="Proteomes" id="UP000472273">
    <property type="component" value="Unplaced"/>
</dbReference>
<dbReference type="Ensembl" id="ENSPTXT00000001969.1">
    <property type="protein sequence ID" value="ENSPTXP00000001914.1"/>
    <property type="gene ID" value="ENSPTXG00000001522.1"/>
</dbReference>
<keyword evidence="3 9" id="KW-0812">Transmembrane</keyword>
<feature type="transmembrane region" description="Helical" evidence="10">
    <location>
        <begin position="74"/>
        <end position="95"/>
    </location>
</feature>
<evidence type="ECO:0000256" key="6">
    <source>
        <dbReference type="ARBA" id="ARBA00023136"/>
    </source>
</evidence>
<feature type="transmembrane region" description="Helical" evidence="10">
    <location>
        <begin position="101"/>
        <end position="119"/>
    </location>
</feature>
<dbReference type="SUPFAM" id="SSF81321">
    <property type="entry name" value="Family A G protein-coupled receptor-like"/>
    <property type="match status" value="1"/>
</dbReference>
<evidence type="ECO:0000256" key="7">
    <source>
        <dbReference type="ARBA" id="ARBA00023170"/>
    </source>
</evidence>
<evidence type="ECO:0000259" key="11">
    <source>
        <dbReference type="PROSITE" id="PS50262"/>
    </source>
</evidence>
<feature type="transmembrane region" description="Helical" evidence="10">
    <location>
        <begin position="181"/>
        <end position="205"/>
    </location>
</feature>
<keyword evidence="4 10" id="KW-1133">Transmembrane helix</keyword>
<feature type="transmembrane region" description="Helical" evidence="10">
    <location>
        <begin position="217"/>
        <end position="235"/>
    </location>
</feature>
<comment type="similarity">
    <text evidence="9">Belongs to the G-protein coupled receptor 1 family.</text>
</comment>
<dbReference type="Gene3D" id="1.20.1070.10">
    <property type="entry name" value="Rhodopsin 7-helix transmembrane proteins"/>
    <property type="match status" value="1"/>
</dbReference>
<dbReference type="InterPro" id="IPR026234">
    <property type="entry name" value="MRGPCRFAMILY"/>
</dbReference>
<organism evidence="12 13">
    <name type="scientific">Pseudonaja textilis</name>
    <name type="common">Eastern brown snake</name>
    <dbReference type="NCBI Taxonomy" id="8673"/>
    <lineage>
        <taxon>Eukaryota</taxon>
        <taxon>Metazoa</taxon>
        <taxon>Chordata</taxon>
        <taxon>Craniata</taxon>
        <taxon>Vertebrata</taxon>
        <taxon>Euteleostomi</taxon>
        <taxon>Lepidosauria</taxon>
        <taxon>Squamata</taxon>
        <taxon>Bifurcata</taxon>
        <taxon>Unidentata</taxon>
        <taxon>Episquamata</taxon>
        <taxon>Toxicofera</taxon>
        <taxon>Serpentes</taxon>
        <taxon>Colubroidea</taxon>
        <taxon>Elapidae</taxon>
        <taxon>Hydrophiinae</taxon>
        <taxon>Pseudonaja</taxon>
    </lineage>
</organism>